<feature type="domain" description="DUF6534" evidence="2">
    <location>
        <begin position="164"/>
        <end position="249"/>
    </location>
</feature>
<organism evidence="3 4">
    <name type="scientific">Mycena sanguinolenta</name>
    <dbReference type="NCBI Taxonomy" id="230812"/>
    <lineage>
        <taxon>Eukaryota</taxon>
        <taxon>Fungi</taxon>
        <taxon>Dikarya</taxon>
        <taxon>Basidiomycota</taxon>
        <taxon>Agaricomycotina</taxon>
        <taxon>Agaricomycetes</taxon>
        <taxon>Agaricomycetidae</taxon>
        <taxon>Agaricales</taxon>
        <taxon>Marasmiineae</taxon>
        <taxon>Mycenaceae</taxon>
        <taxon>Mycena</taxon>
    </lineage>
</organism>
<evidence type="ECO:0000313" key="4">
    <source>
        <dbReference type="Proteomes" id="UP000623467"/>
    </source>
</evidence>
<dbReference type="AlphaFoldDB" id="A0A8H6XTV4"/>
<keyword evidence="1" id="KW-1133">Transmembrane helix</keyword>
<evidence type="ECO:0000259" key="2">
    <source>
        <dbReference type="Pfam" id="PF20152"/>
    </source>
</evidence>
<keyword evidence="1" id="KW-0812">Transmembrane</keyword>
<feature type="transmembrane region" description="Helical" evidence="1">
    <location>
        <begin position="89"/>
        <end position="111"/>
    </location>
</feature>
<dbReference type="PANTHER" id="PTHR40465">
    <property type="entry name" value="CHROMOSOME 1, WHOLE GENOME SHOTGUN SEQUENCE"/>
    <property type="match status" value="1"/>
</dbReference>
<evidence type="ECO:0000313" key="3">
    <source>
        <dbReference type="EMBL" id="KAF7346634.1"/>
    </source>
</evidence>
<feature type="transmembrane region" description="Helical" evidence="1">
    <location>
        <begin position="156"/>
        <end position="178"/>
    </location>
</feature>
<dbReference type="Proteomes" id="UP000623467">
    <property type="component" value="Unassembled WGS sequence"/>
</dbReference>
<dbReference type="PANTHER" id="PTHR40465:SF1">
    <property type="entry name" value="DUF6534 DOMAIN-CONTAINING PROTEIN"/>
    <property type="match status" value="1"/>
</dbReference>
<gene>
    <name evidence="3" type="ORF">MSAN_01800900</name>
</gene>
<dbReference type="OrthoDB" id="3203775at2759"/>
<keyword evidence="1" id="KW-0472">Membrane</keyword>
<comment type="caution">
    <text evidence="3">The sequence shown here is derived from an EMBL/GenBank/DDBJ whole genome shotgun (WGS) entry which is preliminary data.</text>
</comment>
<proteinExistence type="predicted"/>
<evidence type="ECO:0000256" key="1">
    <source>
        <dbReference type="SAM" id="Phobius"/>
    </source>
</evidence>
<name>A0A8H6XTV4_9AGAR</name>
<sequence>MSFNANIVLGALLVGTWANSVLYTVEVIQTAYYYRHFKNDDWKFKLLVTSAIVLDSVSMIANYSSVYLYTIIHWGDLAYVQNQYWFDPLYVFSTGVVAALAQSFLTARYWLLARNKFITVILFFFIIVAAGGAFAGGVTLAVFPKYKDRNKATIPATTWLIAEAVTDVSIAAALVWELRKAKSPIKETKSLVNRLMLQTIRTGSAGATIALVVLVAFLANKESNVPTGIAYVLGRVYCITMLANLNSRERGKAWPATYSGADFETRVEQDLSEGFIHVHRTAVVNIDAPPEFSASSFKTNGILNDRPAAEIEMAVATPAKQKTGRIHRMILS</sequence>
<accession>A0A8H6XTV4</accession>
<dbReference type="Pfam" id="PF20152">
    <property type="entry name" value="DUF6534"/>
    <property type="match status" value="1"/>
</dbReference>
<feature type="transmembrane region" description="Helical" evidence="1">
    <location>
        <begin position="225"/>
        <end position="245"/>
    </location>
</feature>
<reference evidence="3" key="1">
    <citation type="submission" date="2020-05" db="EMBL/GenBank/DDBJ databases">
        <title>Mycena genomes resolve the evolution of fungal bioluminescence.</title>
        <authorList>
            <person name="Tsai I.J."/>
        </authorList>
    </citation>
    <scope>NUCLEOTIDE SEQUENCE</scope>
    <source>
        <strain evidence="3">160909Yilan</strain>
    </source>
</reference>
<keyword evidence="4" id="KW-1185">Reference proteome</keyword>
<protein>
    <recommendedName>
        <fullName evidence="2">DUF6534 domain-containing protein</fullName>
    </recommendedName>
</protein>
<feature type="transmembrane region" description="Helical" evidence="1">
    <location>
        <begin position="46"/>
        <end position="69"/>
    </location>
</feature>
<dbReference type="InterPro" id="IPR045339">
    <property type="entry name" value="DUF6534"/>
</dbReference>
<dbReference type="EMBL" id="JACAZH010000018">
    <property type="protein sequence ID" value="KAF7346634.1"/>
    <property type="molecule type" value="Genomic_DNA"/>
</dbReference>
<feature type="transmembrane region" description="Helical" evidence="1">
    <location>
        <begin position="199"/>
        <end position="219"/>
    </location>
</feature>
<feature type="transmembrane region" description="Helical" evidence="1">
    <location>
        <begin position="6"/>
        <end position="25"/>
    </location>
</feature>
<feature type="transmembrane region" description="Helical" evidence="1">
    <location>
        <begin position="118"/>
        <end position="144"/>
    </location>
</feature>